<dbReference type="PANTHER" id="PTHR45749:SF21">
    <property type="entry name" value="DUF4371 DOMAIN-CONTAINING PROTEIN"/>
    <property type="match status" value="1"/>
</dbReference>
<evidence type="ECO:0000313" key="2">
    <source>
        <dbReference type="EMBL" id="CAI8017675.1"/>
    </source>
</evidence>
<protein>
    <submittedName>
        <fullName evidence="2">Zinc finger MYM-type protein 1</fullName>
    </submittedName>
</protein>
<dbReference type="InterPro" id="IPR012337">
    <property type="entry name" value="RNaseH-like_sf"/>
</dbReference>
<evidence type="ECO:0000313" key="3">
    <source>
        <dbReference type="Proteomes" id="UP001174909"/>
    </source>
</evidence>
<proteinExistence type="predicted"/>
<reference evidence="2" key="1">
    <citation type="submission" date="2023-03" db="EMBL/GenBank/DDBJ databases">
        <authorList>
            <person name="Steffen K."/>
            <person name="Cardenas P."/>
        </authorList>
    </citation>
    <scope>NUCLEOTIDE SEQUENCE</scope>
</reference>
<dbReference type="Proteomes" id="UP001174909">
    <property type="component" value="Unassembled WGS sequence"/>
</dbReference>
<comment type="caution">
    <text evidence="2">The sequence shown here is derived from an EMBL/GenBank/DDBJ whole genome shotgun (WGS) entry which is preliminary data.</text>
</comment>
<feature type="compositionally biased region" description="Basic and acidic residues" evidence="1">
    <location>
        <begin position="279"/>
        <end position="292"/>
    </location>
</feature>
<sequence>MSLSIRWVDQDYNIHEDTLGLIQLPNTKAVTIFSSIKDVLIRCSLPISQCRGQAFDGASNMSGIKNGVQALIKKEANKALYVHCLAHSLNLCLKDVAKTCSLIRDIMSFIYELTQLIKMSPKRLTLFETLRKEVTISTGELTPRLRMLCPTRWTVRHASISSILRNYAVIQSALEEIACGHDEYAAKGSGMVSKMENFDTFFGLKLAYLIFSAAEQLAINLQAKDTTVQEAVGGGKLLASHFKSLRNEAKFDQFYDQVVADSRELTAEPSLPRKRKAPRRIDDGASPHEYQSPRERHRHLYFEVTELTAGEVERRFLQADIQLISEVETTLLEFSNERMTASLPPSLQMYISEEFDLEKL</sequence>
<dbReference type="SUPFAM" id="SSF53098">
    <property type="entry name" value="Ribonuclease H-like"/>
    <property type="match status" value="1"/>
</dbReference>
<accession>A0AA35RTY5</accession>
<dbReference type="EMBL" id="CASHTH010001647">
    <property type="protein sequence ID" value="CAI8017675.1"/>
    <property type="molecule type" value="Genomic_DNA"/>
</dbReference>
<evidence type="ECO:0000256" key="1">
    <source>
        <dbReference type="SAM" id="MobiDB-lite"/>
    </source>
</evidence>
<dbReference type="AlphaFoldDB" id="A0AA35RTY5"/>
<keyword evidence="3" id="KW-1185">Reference proteome</keyword>
<feature type="region of interest" description="Disordered" evidence="1">
    <location>
        <begin position="267"/>
        <end position="292"/>
    </location>
</feature>
<dbReference type="PANTHER" id="PTHR45749">
    <property type="match status" value="1"/>
</dbReference>
<name>A0AA35RTY5_GEOBA</name>
<gene>
    <name evidence="2" type="ORF">GBAR_LOCUS10697</name>
</gene>
<organism evidence="2 3">
    <name type="scientific">Geodia barretti</name>
    <name type="common">Barrett's horny sponge</name>
    <dbReference type="NCBI Taxonomy" id="519541"/>
    <lineage>
        <taxon>Eukaryota</taxon>
        <taxon>Metazoa</taxon>
        <taxon>Porifera</taxon>
        <taxon>Demospongiae</taxon>
        <taxon>Heteroscleromorpha</taxon>
        <taxon>Tetractinellida</taxon>
        <taxon>Astrophorina</taxon>
        <taxon>Geodiidae</taxon>
        <taxon>Geodia</taxon>
    </lineage>
</organism>